<reference evidence="5 6" key="1">
    <citation type="journal article" date="2015" name="Genome Biol.">
        <title>Comparative genomics of Steinernema reveals deeply conserved gene regulatory networks.</title>
        <authorList>
            <person name="Dillman A.R."/>
            <person name="Macchietto M."/>
            <person name="Porter C.F."/>
            <person name="Rogers A."/>
            <person name="Williams B."/>
            <person name="Antoshechkin I."/>
            <person name="Lee M.M."/>
            <person name="Goodwin Z."/>
            <person name="Lu X."/>
            <person name="Lewis E.E."/>
            <person name="Goodrich-Blair H."/>
            <person name="Stock S.P."/>
            <person name="Adams B.J."/>
            <person name="Sternberg P.W."/>
            <person name="Mortazavi A."/>
        </authorList>
    </citation>
    <scope>NUCLEOTIDE SEQUENCE [LARGE SCALE GENOMIC DNA]</scope>
    <source>
        <strain evidence="5 6">ALL</strain>
    </source>
</reference>
<dbReference type="PANTHER" id="PTHR14021:SF15">
    <property type="entry name" value="IRON-SULFUR CLUSTER CO-CHAPERONE PROTEIN HSCB"/>
    <property type="match status" value="1"/>
</dbReference>
<proteinExistence type="inferred from homology"/>
<feature type="coiled-coil region" evidence="3">
    <location>
        <begin position="229"/>
        <end position="256"/>
    </location>
</feature>
<protein>
    <recommendedName>
        <fullName evidence="4">J domain-containing protein</fullName>
    </recommendedName>
</protein>
<dbReference type="InterPro" id="IPR036386">
    <property type="entry name" value="HscB_C_sf"/>
</dbReference>
<dbReference type="PROSITE" id="PS50076">
    <property type="entry name" value="DNAJ_2"/>
    <property type="match status" value="1"/>
</dbReference>
<keyword evidence="6" id="KW-1185">Reference proteome</keyword>
<dbReference type="SUPFAM" id="SSF46565">
    <property type="entry name" value="Chaperone J-domain"/>
    <property type="match status" value="1"/>
</dbReference>
<evidence type="ECO:0000313" key="5">
    <source>
        <dbReference type="EMBL" id="TMS38868.1"/>
    </source>
</evidence>
<comment type="similarity">
    <text evidence="1">Belongs to the HscB family.</text>
</comment>
<keyword evidence="2" id="KW-0143">Chaperone</keyword>
<dbReference type="OrthoDB" id="277802at2759"/>
<dbReference type="InterPro" id="IPR036869">
    <property type="entry name" value="J_dom_sf"/>
</dbReference>
<evidence type="ECO:0000256" key="2">
    <source>
        <dbReference type="ARBA" id="ARBA00023186"/>
    </source>
</evidence>
<feature type="domain" description="J" evidence="4">
    <location>
        <begin position="128"/>
        <end position="200"/>
    </location>
</feature>
<sequence length="289" mass="33052">MRILISVSIIDKFVNLNTFCLCLSTLYAFSAFDDNALLQFQTAHREIINDLCFRTRFPRGEGRAKKENERRVFGIEETSVIFGMKRVWNLGIIAVRGLSSCTSCSKSLKNGVVCSACGTMQPKHPEMSHFEYLGMEKRYNVDTTALKKTFLELQSRVHPDKASHAEKDVKDLLEAHSSQLNSAYKILSDPIQRAEYMLGTKEENQPAESNEFLMEMIEMGEMIEKTKSEKKLKGIRDELLEEVNKLKKELGEHFAASRTQEAAQALVRLRYHLRLMTNVNTRLGFDAKE</sequence>
<accession>A0A4U8V429</accession>
<dbReference type="PANTHER" id="PTHR14021">
    <property type="entry name" value="IRON-SULFUR CLUSTER CO-CHAPERONE PROTEIN HSCB"/>
    <property type="match status" value="1"/>
</dbReference>
<dbReference type="GO" id="GO:0001671">
    <property type="term" value="F:ATPase activator activity"/>
    <property type="evidence" value="ECO:0007669"/>
    <property type="project" value="InterPro"/>
</dbReference>
<evidence type="ECO:0000313" key="6">
    <source>
        <dbReference type="Proteomes" id="UP000298663"/>
    </source>
</evidence>
<dbReference type="SUPFAM" id="SSF47144">
    <property type="entry name" value="HSC20 (HSCB), C-terminal oligomerisation domain"/>
    <property type="match status" value="1"/>
</dbReference>
<dbReference type="InterPro" id="IPR004640">
    <property type="entry name" value="HscB"/>
</dbReference>
<evidence type="ECO:0000256" key="3">
    <source>
        <dbReference type="SAM" id="Coils"/>
    </source>
</evidence>
<dbReference type="Pfam" id="PF07743">
    <property type="entry name" value="HSCB_C"/>
    <property type="match status" value="1"/>
</dbReference>
<dbReference type="Pfam" id="PF00226">
    <property type="entry name" value="DnaJ"/>
    <property type="match status" value="1"/>
</dbReference>
<comment type="caution">
    <text evidence="5">The sequence shown here is derived from an EMBL/GenBank/DDBJ whole genome shotgun (WGS) entry which is preliminary data.</text>
</comment>
<dbReference type="GO" id="GO:0051259">
    <property type="term" value="P:protein complex oligomerization"/>
    <property type="evidence" value="ECO:0007669"/>
    <property type="project" value="InterPro"/>
</dbReference>
<dbReference type="STRING" id="34508.A0A4U8V429"/>
<dbReference type="CDD" id="cd06257">
    <property type="entry name" value="DnaJ"/>
    <property type="match status" value="1"/>
</dbReference>
<evidence type="ECO:0000259" key="4">
    <source>
        <dbReference type="PROSITE" id="PS50076"/>
    </source>
</evidence>
<evidence type="ECO:0000256" key="1">
    <source>
        <dbReference type="ARBA" id="ARBA00010476"/>
    </source>
</evidence>
<dbReference type="GO" id="GO:0044571">
    <property type="term" value="P:[2Fe-2S] cluster assembly"/>
    <property type="evidence" value="ECO:0007669"/>
    <property type="project" value="InterPro"/>
</dbReference>
<name>A0A4U8V429_STECR</name>
<dbReference type="GO" id="GO:0005739">
    <property type="term" value="C:mitochondrion"/>
    <property type="evidence" value="ECO:0007669"/>
    <property type="project" value="TreeGrafter"/>
</dbReference>
<dbReference type="InterPro" id="IPR009073">
    <property type="entry name" value="HscB_oligo_C"/>
</dbReference>
<dbReference type="Proteomes" id="UP000298663">
    <property type="component" value="Unassembled WGS sequence"/>
</dbReference>
<dbReference type="NCBIfam" id="TIGR00714">
    <property type="entry name" value="hscB"/>
    <property type="match status" value="1"/>
</dbReference>
<dbReference type="AlphaFoldDB" id="A0A4U8V429"/>
<keyword evidence="3" id="KW-0175">Coiled coil</keyword>
<dbReference type="EMBL" id="AZBU02000001">
    <property type="protein sequence ID" value="TMS38868.1"/>
    <property type="molecule type" value="Genomic_DNA"/>
</dbReference>
<dbReference type="Gene3D" id="1.20.1280.20">
    <property type="entry name" value="HscB, C-terminal domain"/>
    <property type="match status" value="1"/>
</dbReference>
<dbReference type="Gene3D" id="1.10.287.110">
    <property type="entry name" value="DnaJ domain"/>
    <property type="match status" value="1"/>
</dbReference>
<dbReference type="GO" id="GO:0051087">
    <property type="term" value="F:protein-folding chaperone binding"/>
    <property type="evidence" value="ECO:0007669"/>
    <property type="project" value="InterPro"/>
</dbReference>
<dbReference type="InterPro" id="IPR001623">
    <property type="entry name" value="DnaJ_domain"/>
</dbReference>
<gene>
    <name evidence="5" type="ORF">L596_005497</name>
</gene>
<dbReference type="SMART" id="SM00271">
    <property type="entry name" value="DnaJ"/>
    <property type="match status" value="1"/>
</dbReference>
<reference evidence="5 6" key="2">
    <citation type="journal article" date="2019" name="G3 (Bethesda)">
        <title>Hybrid Assembly of the Genome of the Entomopathogenic Nematode Steinernema carpocapsae Identifies the X-Chromosome.</title>
        <authorList>
            <person name="Serra L."/>
            <person name="Macchietto M."/>
            <person name="Macias-Munoz A."/>
            <person name="McGill C.J."/>
            <person name="Rodriguez I.M."/>
            <person name="Rodriguez B."/>
            <person name="Murad R."/>
            <person name="Mortazavi A."/>
        </authorList>
    </citation>
    <scope>NUCLEOTIDE SEQUENCE [LARGE SCALE GENOMIC DNA]</scope>
    <source>
        <strain evidence="5 6">ALL</strain>
    </source>
</reference>
<organism evidence="5 6">
    <name type="scientific">Steinernema carpocapsae</name>
    <name type="common">Entomopathogenic nematode</name>
    <dbReference type="NCBI Taxonomy" id="34508"/>
    <lineage>
        <taxon>Eukaryota</taxon>
        <taxon>Metazoa</taxon>
        <taxon>Ecdysozoa</taxon>
        <taxon>Nematoda</taxon>
        <taxon>Chromadorea</taxon>
        <taxon>Rhabditida</taxon>
        <taxon>Tylenchina</taxon>
        <taxon>Panagrolaimomorpha</taxon>
        <taxon>Strongyloidoidea</taxon>
        <taxon>Steinernematidae</taxon>
        <taxon>Steinernema</taxon>
    </lineage>
</organism>